<protein>
    <submittedName>
        <fullName evidence="2">MerR family transcriptional regulator</fullName>
    </submittedName>
</protein>
<dbReference type="AlphaFoldDB" id="A0A643F6V2"/>
<organism evidence="2 3">
    <name type="scientific">Ideonella dechloratans</name>
    <dbReference type="NCBI Taxonomy" id="36863"/>
    <lineage>
        <taxon>Bacteria</taxon>
        <taxon>Pseudomonadati</taxon>
        <taxon>Pseudomonadota</taxon>
        <taxon>Betaproteobacteria</taxon>
        <taxon>Burkholderiales</taxon>
        <taxon>Sphaerotilaceae</taxon>
        <taxon>Ideonella</taxon>
    </lineage>
</organism>
<name>A0A643F6V2_IDEDE</name>
<keyword evidence="1" id="KW-0175">Coiled coil</keyword>
<comment type="caution">
    <text evidence="2">The sequence shown here is derived from an EMBL/GenBank/DDBJ whole genome shotgun (WGS) entry which is preliminary data.</text>
</comment>
<dbReference type="RefSeq" id="WP_151125663.1">
    <property type="nucleotide sequence ID" value="NZ_CP088081.1"/>
</dbReference>
<sequence length="104" mass="11552">MSRHITTFEAWLSLDEFCRVGALSPDWVRSRLSTGLLQAVAGEAAECFDAAMLQRACRMAALERDFDAVPELAALVADLETEISRLRARLQHLGWEDASETDAQ</sequence>
<evidence type="ECO:0000313" key="3">
    <source>
        <dbReference type="Proteomes" id="UP000430120"/>
    </source>
</evidence>
<feature type="coiled-coil region" evidence="1">
    <location>
        <begin position="69"/>
        <end position="96"/>
    </location>
</feature>
<gene>
    <name evidence="2" type="ORF">F7Q92_19050</name>
</gene>
<dbReference type="Gene3D" id="1.10.1660.10">
    <property type="match status" value="1"/>
</dbReference>
<keyword evidence="3" id="KW-1185">Reference proteome</keyword>
<evidence type="ECO:0000256" key="1">
    <source>
        <dbReference type="SAM" id="Coils"/>
    </source>
</evidence>
<proteinExistence type="predicted"/>
<dbReference type="Proteomes" id="UP000430120">
    <property type="component" value="Unassembled WGS sequence"/>
</dbReference>
<reference evidence="2 3" key="1">
    <citation type="submission" date="2019-09" db="EMBL/GenBank/DDBJ databases">
        <title>Draft genome sequences of 48 bacterial type strains from the CCUG.</title>
        <authorList>
            <person name="Tunovic T."/>
            <person name="Pineiro-Iglesias B."/>
            <person name="Unosson C."/>
            <person name="Inganas E."/>
            <person name="Ohlen M."/>
            <person name="Cardew S."/>
            <person name="Jensie-Markopoulos S."/>
            <person name="Salva-Serra F."/>
            <person name="Jaen-Luchoro D."/>
            <person name="Karlsson R."/>
            <person name="Svensson-Stadler L."/>
            <person name="Chun J."/>
            <person name="Moore E."/>
        </authorList>
    </citation>
    <scope>NUCLEOTIDE SEQUENCE [LARGE SCALE GENOMIC DNA]</scope>
    <source>
        <strain evidence="2 3">CCUG 30977</strain>
    </source>
</reference>
<evidence type="ECO:0000313" key="2">
    <source>
        <dbReference type="EMBL" id="KAB0574845.1"/>
    </source>
</evidence>
<dbReference type="OrthoDB" id="9799091at2"/>
<accession>A0A643F6V2</accession>
<dbReference type="EMBL" id="VZPB01000069">
    <property type="protein sequence ID" value="KAB0574845.1"/>
    <property type="molecule type" value="Genomic_DNA"/>
</dbReference>